<sequence length="104" mass="11320">MLIGNRMFLQSSSNQGKWASMLPHCAASAGCLSLPSSVFFQPSLCQRKSWVSFCVANMRFKQGMMGKYHATLTGPPLLPFLPLISSGSFPSSALFSPQSFVLLK</sequence>
<proteinExistence type="predicted"/>
<organism evidence="1 2">
    <name type="scientific">Panicum virgatum</name>
    <name type="common">Blackwell switchgrass</name>
    <dbReference type="NCBI Taxonomy" id="38727"/>
    <lineage>
        <taxon>Eukaryota</taxon>
        <taxon>Viridiplantae</taxon>
        <taxon>Streptophyta</taxon>
        <taxon>Embryophyta</taxon>
        <taxon>Tracheophyta</taxon>
        <taxon>Spermatophyta</taxon>
        <taxon>Magnoliopsida</taxon>
        <taxon>Liliopsida</taxon>
        <taxon>Poales</taxon>
        <taxon>Poaceae</taxon>
        <taxon>PACMAD clade</taxon>
        <taxon>Panicoideae</taxon>
        <taxon>Panicodae</taxon>
        <taxon>Paniceae</taxon>
        <taxon>Panicinae</taxon>
        <taxon>Panicum</taxon>
        <taxon>Panicum sect. Hiantes</taxon>
    </lineage>
</organism>
<gene>
    <name evidence="1" type="ORF">PVAP13_8KG033904</name>
</gene>
<keyword evidence="2" id="KW-1185">Reference proteome</keyword>
<dbReference type="PROSITE" id="PS51257">
    <property type="entry name" value="PROKAR_LIPOPROTEIN"/>
    <property type="match status" value="1"/>
</dbReference>
<evidence type="ECO:0000313" key="1">
    <source>
        <dbReference type="EMBL" id="KAG2560018.1"/>
    </source>
</evidence>
<dbReference type="Proteomes" id="UP000823388">
    <property type="component" value="Chromosome 8K"/>
</dbReference>
<protein>
    <submittedName>
        <fullName evidence="1">Uncharacterized protein</fullName>
    </submittedName>
</protein>
<comment type="caution">
    <text evidence="1">The sequence shown here is derived from an EMBL/GenBank/DDBJ whole genome shotgun (WGS) entry which is preliminary data.</text>
</comment>
<evidence type="ECO:0000313" key="2">
    <source>
        <dbReference type="Proteomes" id="UP000823388"/>
    </source>
</evidence>
<dbReference type="EMBL" id="CM029051">
    <property type="protein sequence ID" value="KAG2560018.1"/>
    <property type="molecule type" value="Genomic_DNA"/>
</dbReference>
<name>A0A8T0PGI4_PANVG</name>
<reference evidence="1" key="1">
    <citation type="submission" date="2020-05" db="EMBL/GenBank/DDBJ databases">
        <title>WGS assembly of Panicum virgatum.</title>
        <authorList>
            <person name="Lovell J.T."/>
            <person name="Jenkins J."/>
            <person name="Shu S."/>
            <person name="Juenger T.E."/>
            <person name="Schmutz J."/>
        </authorList>
    </citation>
    <scope>NUCLEOTIDE SEQUENCE</scope>
    <source>
        <strain evidence="1">AP13</strain>
    </source>
</reference>
<accession>A0A8T0PGI4</accession>
<dbReference type="AlphaFoldDB" id="A0A8T0PGI4"/>